<organism evidence="1 2">
    <name type="scientific">Streptomyces cyanogenus</name>
    <dbReference type="NCBI Taxonomy" id="80860"/>
    <lineage>
        <taxon>Bacteria</taxon>
        <taxon>Bacillati</taxon>
        <taxon>Actinomycetota</taxon>
        <taxon>Actinomycetes</taxon>
        <taxon>Kitasatosporales</taxon>
        <taxon>Streptomycetaceae</taxon>
        <taxon>Streptomyces</taxon>
    </lineage>
</organism>
<evidence type="ECO:0000313" key="2">
    <source>
        <dbReference type="Proteomes" id="UP000663908"/>
    </source>
</evidence>
<dbReference type="EMBL" id="CP071839">
    <property type="protein sequence ID" value="QTD97004.1"/>
    <property type="molecule type" value="Genomic_DNA"/>
</dbReference>
<dbReference type="Proteomes" id="UP000663908">
    <property type="component" value="Chromosome"/>
</dbReference>
<keyword evidence="2" id="KW-1185">Reference proteome</keyword>
<name>A0ABX7TQ86_STRCY</name>
<protein>
    <submittedName>
        <fullName evidence="1">Uncharacterized protein</fullName>
    </submittedName>
</protein>
<dbReference type="RefSeq" id="WP_208030893.1">
    <property type="nucleotide sequence ID" value="NZ_CP071839.1"/>
</dbReference>
<proteinExistence type="predicted"/>
<sequence>MSVSEAYKRRWQRAAYRVLGEFLKVDLPAVSWSIPVSGALVGDVDSLTSTPAEQRAAFAAWTQYLDADVMPERVDSDGVTRLYAKFWRHGDRDGVRGAIRASIYPSMGDEEAAR</sequence>
<accession>A0ABX7TQ86</accession>
<gene>
    <name evidence="1" type="ORF">S1361_06545</name>
</gene>
<reference evidence="1 2" key="1">
    <citation type="submission" date="2021-03" db="EMBL/GenBank/DDBJ databases">
        <title>Complete genome sequence of Streptomyces cyanogenus S136, producer of anticancer angucycline landomycin A.</title>
        <authorList>
            <person name="Hrab P."/>
            <person name="Ruckert C."/>
            <person name="Busche T."/>
            <person name="Ostash I."/>
            <person name="Kalinowski J."/>
            <person name="Fedorenko V."/>
            <person name="Yushchuk O."/>
            <person name="Ostash B."/>
        </authorList>
    </citation>
    <scope>NUCLEOTIDE SEQUENCE [LARGE SCALE GENOMIC DNA]</scope>
    <source>
        <strain evidence="1 2">S136</strain>
    </source>
</reference>
<evidence type="ECO:0000313" key="1">
    <source>
        <dbReference type="EMBL" id="QTD97004.1"/>
    </source>
</evidence>